<dbReference type="Ensembl" id="ENSEAST00005024768.2">
    <property type="protein sequence ID" value="ENSEASP00005043805.1"/>
    <property type="gene ID" value="ENSEASG00005015561.2"/>
</dbReference>
<name>A0A9L0J3F0_EQUAS</name>
<evidence type="ECO:0000313" key="1">
    <source>
        <dbReference type="Ensembl" id="ENSEASP00005043805.1"/>
    </source>
</evidence>
<evidence type="ECO:0008006" key="3">
    <source>
        <dbReference type="Google" id="ProtNLM"/>
    </source>
</evidence>
<dbReference type="AlphaFoldDB" id="A0A9L0J3F0"/>
<reference evidence="1 2" key="1">
    <citation type="journal article" date="2020" name="Nat. Commun.">
        <title>Donkey genomes provide new insights into domestication and selection for coat color.</title>
        <authorList>
            <person name="Wang"/>
            <person name="C."/>
            <person name="Li"/>
            <person name="H."/>
            <person name="Guo"/>
            <person name="Y."/>
            <person name="Huang"/>
            <person name="J."/>
            <person name="Sun"/>
            <person name="Y."/>
            <person name="Min"/>
            <person name="J."/>
            <person name="Wang"/>
            <person name="J."/>
            <person name="Fang"/>
            <person name="X."/>
            <person name="Zhao"/>
            <person name="Z."/>
            <person name="Wang"/>
            <person name="S."/>
            <person name="Zhang"/>
            <person name="Y."/>
            <person name="Liu"/>
            <person name="Q."/>
            <person name="Jiang"/>
            <person name="Q."/>
            <person name="Wang"/>
            <person name="X."/>
            <person name="Guo"/>
            <person name="Y."/>
            <person name="Yang"/>
            <person name="C."/>
            <person name="Wang"/>
            <person name="Y."/>
            <person name="Tian"/>
            <person name="F."/>
            <person name="Zhuang"/>
            <person name="G."/>
            <person name="Fan"/>
            <person name="Y."/>
            <person name="Gao"/>
            <person name="Q."/>
            <person name="Li"/>
            <person name="Y."/>
            <person name="Ju"/>
            <person name="Z."/>
            <person name="Li"/>
            <person name="J."/>
            <person name="Li"/>
            <person name="R."/>
            <person name="Hou"/>
            <person name="M."/>
            <person name="Yang"/>
            <person name="G."/>
            <person name="Liu"/>
            <person name="G."/>
            <person name="Liu"/>
            <person name="W."/>
            <person name="Guo"/>
            <person name="J."/>
            <person name="Pan"/>
            <person name="S."/>
            <person name="Fan"/>
            <person name="G."/>
            <person name="Zhang"/>
            <person name="W."/>
            <person name="Zhang"/>
            <person name="R."/>
            <person name="Yu"/>
            <person name="J."/>
            <person name="Zhang"/>
            <person name="X."/>
            <person name="Yin"/>
            <person name="Q."/>
            <person name="Ji"/>
            <person name="C."/>
            <person name="Jin"/>
            <person name="Y."/>
            <person name="Yue"/>
            <person name="G."/>
            <person name="Liu"/>
            <person name="M."/>
            <person name="Xu"/>
            <person name="J."/>
            <person name="Liu"/>
            <person name="S."/>
            <person name="Jordana"/>
            <person name="J."/>
            <person name="Noce"/>
            <person name="A."/>
            <person name="Amills"/>
            <person name="M."/>
            <person name="Wu"/>
            <person name="D.D."/>
            <person name="Li"/>
            <person name="S."/>
            <person name="Zhou"/>
            <person name="X. and Zhong"/>
            <person name="J."/>
        </authorList>
    </citation>
    <scope>NUCLEOTIDE SEQUENCE [LARGE SCALE GENOMIC DNA]</scope>
</reference>
<reference evidence="1" key="2">
    <citation type="submission" date="2025-08" db="UniProtKB">
        <authorList>
            <consortium name="Ensembl"/>
        </authorList>
    </citation>
    <scope>IDENTIFICATION</scope>
</reference>
<protein>
    <recommendedName>
        <fullName evidence="3">Reverse transcriptase zinc-binding domain-containing protein</fullName>
    </recommendedName>
</protein>
<evidence type="ECO:0000313" key="2">
    <source>
        <dbReference type="Proteomes" id="UP000694387"/>
    </source>
</evidence>
<reference evidence="1" key="3">
    <citation type="submission" date="2025-09" db="UniProtKB">
        <authorList>
            <consortium name="Ensembl"/>
        </authorList>
    </citation>
    <scope>IDENTIFICATION</scope>
</reference>
<sequence length="81" mass="9719">MAIITKTKNNKCWRGCREKRTLIHCWWECKLVQPLWKTVWRFLKKLKTEIPYDPAIPLLGIYPKNLKSTIQRDLCTPMFIA</sequence>
<organism evidence="1 2">
    <name type="scientific">Equus asinus</name>
    <name type="common">Donkey</name>
    <name type="synonym">Equus africanus asinus</name>
    <dbReference type="NCBI Taxonomy" id="9793"/>
    <lineage>
        <taxon>Eukaryota</taxon>
        <taxon>Metazoa</taxon>
        <taxon>Chordata</taxon>
        <taxon>Craniata</taxon>
        <taxon>Vertebrata</taxon>
        <taxon>Euteleostomi</taxon>
        <taxon>Mammalia</taxon>
        <taxon>Eutheria</taxon>
        <taxon>Laurasiatheria</taxon>
        <taxon>Perissodactyla</taxon>
        <taxon>Equidae</taxon>
        <taxon>Equus</taxon>
    </lineage>
</organism>
<accession>A0A9L0J3F0</accession>
<dbReference type="GeneTree" id="ENSGT01150000286916"/>
<keyword evidence="2" id="KW-1185">Reference proteome</keyword>
<proteinExistence type="predicted"/>
<dbReference type="Proteomes" id="UP000694387">
    <property type="component" value="Chromosome 14"/>
</dbReference>